<dbReference type="NCBIfam" id="NF047498">
    <property type="entry name" value="LIC_12616_fam"/>
    <property type="match status" value="1"/>
</dbReference>
<keyword evidence="3" id="KW-1185">Reference proteome</keyword>
<evidence type="ECO:0000313" key="2">
    <source>
        <dbReference type="EMBL" id="UZZ64194.1"/>
    </source>
</evidence>
<dbReference type="InterPro" id="IPR057087">
    <property type="entry name" value="Gp12-like"/>
</dbReference>
<dbReference type="Pfam" id="PF23961">
    <property type="entry name" value="Phage_tail_terminator_9"/>
    <property type="match status" value="1"/>
</dbReference>
<protein>
    <recommendedName>
        <fullName evidence="1">Phage neck terminator protein gp12-like domain-containing protein</fullName>
    </recommendedName>
</protein>
<gene>
    <name evidence="2" type="ORF">A54_230</name>
</gene>
<accession>A0AAE9PRM6</accession>
<sequence length="219" mass="24644">MDQLPNEFTNSDEIMGNLTRVIGRLLKDVTTYKVVEAGETIPKVEGPFILVDLSDLSPLDWETNQIVENGITHTVHNYTATYTLTAYRGKPHWALTRFHQALSLAWIRDKYFPVGSPYAYSSTSSIARLRIPLNEQYYENRARVLITFNVTFVESDFGQFENIESIIIDTSVSDPSGNKIENEAIVDINVKPGGDGPSIPPEPEIPFTYIDTIVTVNEK</sequence>
<evidence type="ECO:0000259" key="1">
    <source>
        <dbReference type="Pfam" id="PF23961"/>
    </source>
</evidence>
<proteinExistence type="predicted"/>
<reference evidence="2 3" key="1">
    <citation type="submission" date="2022-10" db="EMBL/GenBank/DDBJ databases">
        <authorList>
            <person name="Cortes-Martin A."/>
            <person name="Buttimer C.T.H."/>
            <person name="Hill C."/>
        </authorList>
    </citation>
    <scope>NUCLEOTIDE SEQUENCE [LARGE SCALE GENOMIC DNA]</scope>
</reference>
<evidence type="ECO:0000313" key="3">
    <source>
        <dbReference type="Proteomes" id="UP001236076"/>
    </source>
</evidence>
<dbReference type="Proteomes" id="UP001236076">
    <property type="component" value="Segment"/>
</dbReference>
<dbReference type="EMBL" id="OP744025">
    <property type="protein sequence ID" value="UZZ64194.1"/>
    <property type="molecule type" value="Genomic_DNA"/>
</dbReference>
<organism evidence="2 3">
    <name type="scientific">Escherichia phage A5-4</name>
    <dbReference type="NCBI Taxonomy" id="2996162"/>
    <lineage>
        <taxon>Viruses</taxon>
        <taxon>Duplodnaviria</taxon>
        <taxon>Heunggongvirae</taxon>
        <taxon>Uroviricota</taxon>
        <taxon>Caudoviricetes</taxon>
        <taxon>Vequintavirinae</taxon>
    </lineage>
</organism>
<name>A0AAE9PRM6_9CAUD</name>
<feature type="domain" description="Phage neck terminator protein gp12-like" evidence="1">
    <location>
        <begin position="18"/>
        <end position="171"/>
    </location>
</feature>